<gene>
    <name evidence="5" type="primary">Dana\Obp50c</name>
    <name evidence="5" type="synonym">Dana\GF13501</name>
    <name evidence="5" type="synonym">dana_GLEANR_13513</name>
    <name evidence="5" type="synonym">DanaObp50c</name>
    <name evidence="5" type="synonym">Obp50c</name>
    <name evidence="5" type="ORF">GF13501</name>
</gene>
<keyword evidence="6" id="KW-1185">Reference proteome</keyword>
<accession>B3ME03</accession>
<dbReference type="OMA" id="TESCEMA"/>
<sequence length="193" mass="21162">MVTRCIALAICSCLVAVLSVVAGIPLDVDCSRRQNVNTVRGCCAYPTLNFDQFRKQCGKHMPVGSPKISPCLYECIFNATNVLEGSEVNPSNTRSMLERLLGNNQDFLEAYVEGMLNCSDTVEAMLKNRRPRHPQSSECSPVAVYFAICTQSFVFNHCPSSSWAGTDACETARLQSLNCPNNQLSRGAGLKKQ</sequence>
<comment type="similarity">
    <text evidence="2">Belongs to the PBP/GOBP family.</text>
</comment>
<evidence type="ECO:0000256" key="4">
    <source>
        <dbReference type="SAM" id="SignalP"/>
    </source>
</evidence>
<dbReference type="eggNOG" id="ENOG502T9T8">
    <property type="taxonomic scope" value="Eukaryota"/>
</dbReference>
<dbReference type="STRING" id="7217.B3ME03"/>
<dbReference type="InterPro" id="IPR052295">
    <property type="entry name" value="Odorant-binding_protein"/>
</dbReference>
<dbReference type="FunCoup" id="B3ME03">
    <property type="interactions" value="23"/>
</dbReference>
<evidence type="ECO:0000256" key="1">
    <source>
        <dbReference type="ARBA" id="ARBA00004613"/>
    </source>
</evidence>
<dbReference type="InParanoid" id="B3ME03"/>
<dbReference type="InterPro" id="IPR036728">
    <property type="entry name" value="PBP_GOBP_sf"/>
</dbReference>
<dbReference type="EMBL" id="CH902619">
    <property type="protein sequence ID" value="EDV37548.1"/>
    <property type="molecule type" value="Genomic_DNA"/>
</dbReference>
<evidence type="ECO:0000313" key="6">
    <source>
        <dbReference type="Proteomes" id="UP000007801"/>
    </source>
</evidence>
<dbReference type="Gene3D" id="1.10.238.270">
    <property type="match status" value="1"/>
</dbReference>
<dbReference type="PhylomeDB" id="B3ME03"/>
<evidence type="ECO:0000256" key="3">
    <source>
        <dbReference type="ARBA" id="ARBA00022525"/>
    </source>
</evidence>
<dbReference type="HOGENOM" id="CLU_120152_2_0_1"/>
<keyword evidence="4" id="KW-0732">Signal</keyword>
<comment type="subcellular location">
    <subcellularLocation>
        <location evidence="1">Secreted</location>
    </subcellularLocation>
</comment>
<dbReference type="SUPFAM" id="SSF47565">
    <property type="entry name" value="Insect pheromone/odorant-binding proteins"/>
    <property type="match status" value="1"/>
</dbReference>
<name>B3ME03_DROAN</name>
<organism evidence="5 6">
    <name type="scientific">Drosophila ananassae</name>
    <name type="common">Fruit fly</name>
    <dbReference type="NCBI Taxonomy" id="7217"/>
    <lineage>
        <taxon>Eukaryota</taxon>
        <taxon>Metazoa</taxon>
        <taxon>Ecdysozoa</taxon>
        <taxon>Arthropoda</taxon>
        <taxon>Hexapoda</taxon>
        <taxon>Insecta</taxon>
        <taxon>Pterygota</taxon>
        <taxon>Neoptera</taxon>
        <taxon>Endopterygota</taxon>
        <taxon>Diptera</taxon>
        <taxon>Brachycera</taxon>
        <taxon>Muscomorpha</taxon>
        <taxon>Ephydroidea</taxon>
        <taxon>Drosophilidae</taxon>
        <taxon>Drosophila</taxon>
        <taxon>Sophophora</taxon>
    </lineage>
</organism>
<dbReference type="GO" id="GO:0005576">
    <property type="term" value="C:extracellular region"/>
    <property type="evidence" value="ECO:0007669"/>
    <property type="project" value="UniProtKB-SubCell"/>
</dbReference>
<reference evidence="5 6" key="1">
    <citation type="journal article" date="2007" name="Nature">
        <title>Evolution of genes and genomes on the Drosophila phylogeny.</title>
        <authorList>
            <consortium name="Drosophila 12 Genomes Consortium"/>
            <person name="Clark A.G."/>
            <person name="Eisen M.B."/>
            <person name="Smith D.R."/>
            <person name="Bergman C.M."/>
            <person name="Oliver B."/>
            <person name="Markow T.A."/>
            <person name="Kaufman T.C."/>
            <person name="Kellis M."/>
            <person name="Gelbart W."/>
            <person name="Iyer V.N."/>
            <person name="Pollard D.A."/>
            <person name="Sackton T.B."/>
            <person name="Larracuente A.M."/>
            <person name="Singh N.D."/>
            <person name="Abad J.P."/>
            <person name="Abt D.N."/>
            <person name="Adryan B."/>
            <person name="Aguade M."/>
            <person name="Akashi H."/>
            <person name="Anderson W.W."/>
            <person name="Aquadro C.F."/>
            <person name="Ardell D.H."/>
            <person name="Arguello R."/>
            <person name="Artieri C.G."/>
            <person name="Barbash D.A."/>
            <person name="Barker D."/>
            <person name="Barsanti P."/>
            <person name="Batterham P."/>
            <person name="Batzoglou S."/>
            <person name="Begun D."/>
            <person name="Bhutkar A."/>
            <person name="Blanco E."/>
            <person name="Bosak S.A."/>
            <person name="Bradley R.K."/>
            <person name="Brand A.D."/>
            <person name="Brent M.R."/>
            <person name="Brooks A.N."/>
            <person name="Brown R.H."/>
            <person name="Butlin R.K."/>
            <person name="Caggese C."/>
            <person name="Calvi B.R."/>
            <person name="Bernardo de Carvalho A."/>
            <person name="Caspi A."/>
            <person name="Castrezana S."/>
            <person name="Celniker S.E."/>
            <person name="Chang J.L."/>
            <person name="Chapple C."/>
            <person name="Chatterji S."/>
            <person name="Chinwalla A."/>
            <person name="Civetta A."/>
            <person name="Clifton S.W."/>
            <person name="Comeron J.M."/>
            <person name="Costello J.C."/>
            <person name="Coyne J.A."/>
            <person name="Daub J."/>
            <person name="David R.G."/>
            <person name="Delcher A.L."/>
            <person name="Delehaunty K."/>
            <person name="Do C.B."/>
            <person name="Ebling H."/>
            <person name="Edwards K."/>
            <person name="Eickbush T."/>
            <person name="Evans J.D."/>
            <person name="Filipski A."/>
            <person name="Findeiss S."/>
            <person name="Freyhult E."/>
            <person name="Fulton L."/>
            <person name="Fulton R."/>
            <person name="Garcia A.C."/>
            <person name="Gardiner A."/>
            <person name="Garfield D.A."/>
            <person name="Garvin B.E."/>
            <person name="Gibson G."/>
            <person name="Gilbert D."/>
            <person name="Gnerre S."/>
            <person name="Godfrey J."/>
            <person name="Good R."/>
            <person name="Gotea V."/>
            <person name="Gravely B."/>
            <person name="Greenberg A.J."/>
            <person name="Griffiths-Jones S."/>
            <person name="Gross S."/>
            <person name="Guigo R."/>
            <person name="Gustafson E.A."/>
            <person name="Haerty W."/>
            <person name="Hahn M.W."/>
            <person name="Halligan D.L."/>
            <person name="Halpern A.L."/>
            <person name="Halter G.M."/>
            <person name="Han M.V."/>
            <person name="Heger A."/>
            <person name="Hillier L."/>
            <person name="Hinrichs A.S."/>
            <person name="Holmes I."/>
            <person name="Hoskins R.A."/>
            <person name="Hubisz M.J."/>
            <person name="Hultmark D."/>
            <person name="Huntley M.A."/>
            <person name="Jaffe D.B."/>
            <person name="Jagadeeshan S."/>
            <person name="Jeck W.R."/>
            <person name="Johnson J."/>
            <person name="Jones C.D."/>
            <person name="Jordan W.C."/>
            <person name="Karpen G.H."/>
            <person name="Kataoka E."/>
            <person name="Keightley P.D."/>
            <person name="Kheradpour P."/>
            <person name="Kirkness E.F."/>
            <person name="Koerich L.B."/>
            <person name="Kristiansen K."/>
            <person name="Kudrna D."/>
            <person name="Kulathinal R.J."/>
            <person name="Kumar S."/>
            <person name="Kwok R."/>
            <person name="Lander E."/>
            <person name="Langley C.H."/>
            <person name="Lapoint R."/>
            <person name="Lazzaro B.P."/>
            <person name="Lee S.J."/>
            <person name="Levesque L."/>
            <person name="Li R."/>
            <person name="Lin C.F."/>
            <person name="Lin M.F."/>
            <person name="Lindblad-Toh K."/>
            <person name="Llopart A."/>
            <person name="Long M."/>
            <person name="Low L."/>
            <person name="Lozovsky E."/>
            <person name="Lu J."/>
            <person name="Luo M."/>
            <person name="Machado C.A."/>
            <person name="Makalowski W."/>
            <person name="Marzo M."/>
            <person name="Matsuda M."/>
            <person name="Matzkin L."/>
            <person name="McAllister B."/>
            <person name="McBride C.S."/>
            <person name="McKernan B."/>
            <person name="McKernan K."/>
            <person name="Mendez-Lago M."/>
            <person name="Minx P."/>
            <person name="Mollenhauer M.U."/>
            <person name="Montooth K."/>
            <person name="Mount S.M."/>
            <person name="Mu X."/>
            <person name="Myers E."/>
            <person name="Negre B."/>
            <person name="Newfeld S."/>
            <person name="Nielsen R."/>
            <person name="Noor M.A."/>
            <person name="O'Grady P."/>
            <person name="Pachter L."/>
            <person name="Papaceit M."/>
            <person name="Parisi M.J."/>
            <person name="Parisi M."/>
            <person name="Parts L."/>
            <person name="Pedersen J.S."/>
            <person name="Pesole G."/>
            <person name="Phillippy A.M."/>
            <person name="Ponting C.P."/>
            <person name="Pop M."/>
            <person name="Porcelli D."/>
            <person name="Powell J.R."/>
            <person name="Prohaska S."/>
            <person name="Pruitt K."/>
            <person name="Puig M."/>
            <person name="Quesneville H."/>
            <person name="Ram K.R."/>
            <person name="Rand D."/>
            <person name="Rasmussen M.D."/>
            <person name="Reed L.K."/>
            <person name="Reenan R."/>
            <person name="Reily A."/>
            <person name="Remington K.A."/>
            <person name="Rieger T.T."/>
            <person name="Ritchie M.G."/>
            <person name="Robin C."/>
            <person name="Rogers Y.H."/>
            <person name="Rohde C."/>
            <person name="Rozas J."/>
            <person name="Rubenfield M.J."/>
            <person name="Ruiz A."/>
            <person name="Russo S."/>
            <person name="Salzberg S.L."/>
            <person name="Sanchez-Gracia A."/>
            <person name="Saranga D.J."/>
            <person name="Sato H."/>
            <person name="Schaeffer S.W."/>
            <person name="Schatz M.C."/>
            <person name="Schlenke T."/>
            <person name="Schwartz R."/>
            <person name="Segarra C."/>
            <person name="Singh R.S."/>
            <person name="Sirot L."/>
            <person name="Sirota M."/>
            <person name="Sisneros N.B."/>
            <person name="Smith C.D."/>
            <person name="Smith T.F."/>
            <person name="Spieth J."/>
            <person name="Stage D.E."/>
            <person name="Stark A."/>
            <person name="Stephan W."/>
            <person name="Strausberg R.L."/>
            <person name="Strempel S."/>
            <person name="Sturgill D."/>
            <person name="Sutton G."/>
            <person name="Sutton G.G."/>
            <person name="Tao W."/>
            <person name="Teichmann S."/>
            <person name="Tobari Y.N."/>
            <person name="Tomimura Y."/>
            <person name="Tsolas J.M."/>
            <person name="Valente V.L."/>
            <person name="Venter E."/>
            <person name="Venter J.C."/>
            <person name="Vicario S."/>
            <person name="Vieira F.G."/>
            <person name="Vilella A.J."/>
            <person name="Villasante A."/>
            <person name="Walenz B."/>
            <person name="Wang J."/>
            <person name="Wasserman M."/>
            <person name="Watts T."/>
            <person name="Wilson D."/>
            <person name="Wilson R.K."/>
            <person name="Wing R.A."/>
            <person name="Wolfner M.F."/>
            <person name="Wong A."/>
            <person name="Wong G.K."/>
            <person name="Wu C.I."/>
            <person name="Wu G."/>
            <person name="Yamamoto D."/>
            <person name="Yang H.P."/>
            <person name="Yang S.P."/>
            <person name="Yorke J.A."/>
            <person name="Yoshida K."/>
            <person name="Zdobnov E."/>
            <person name="Zhang P."/>
            <person name="Zhang Y."/>
            <person name="Zimin A.V."/>
            <person name="Baldwin J."/>
            <person name="Abdouelleil A."/>
            <person name="Abdulkadir J."/>
            <person name="Abebe A."/>
            <person name="Abera B."/>
            <person name="Abreu J."/>
            <person name="Acer S.C."/>
            <person name="Aftuck L."/>
            <person name="Alexander A."/>
            <person name="An P."/>
            <person name="Anderson E."/>
            <person name="Anderson S."/>
            <person name="Arachi H."/>
            <person name="Azer M."/>
            <person name="Bachantsang P."/>
            <person name="Barry A."/>
            <person name="Bayul T."/>
            <person name="Berlin A."/>
            <person name="Bessette D."/>
            <person name="Bloom T."/>
            <person name="Blye J."/>
            <person name="Boguslavskiy L."/>
            <person name="Bonnet C."/>
            <person name="Boukhgalter B."/>
            <person name="Bourzgui I."/>
            <person name="Brown A."/>
            <person name="Cahill P."/>
            <person name="Channer S."/>
            <person name="Cheshatsang Y."/>
            <person name="Chuda L."/>
            <person name="Citroen M."/>
            <person name="Collymore A."/>
            <person name="Cooke P."/>
            <person name="Costello M."/>
            <person name="D'Aco K."/>
            <person name="Daza R."/>
            <person name="De Haan G."/>
            <person name="DeGray S."/>
            <person name="DeMaso C."/>
            <person name="Dhargay N."/>
            <person name="Dooley K."/>
            <person name="Dooley E."/>
            <person name="Doricent M."/>
            <person name="Dorje P."/>
            <person name="Dorjee K."/>
            <person name="Dupes A."/>
            <person name="Elong R."/>
            <person name="Falk J."/>
            <person name="Farina A."/>
            <person name="Faro S."/>
            <person name="Ferguson D."/>
            <person name="Fisher S."/>
            <person name="Foley C.D."/>
            <person name="Franke A."/>
            <person name="Friedrich D."/>
            <person name="Gadbois L."/>
            <person name="Gearin G."/>
            <person name="Gearin C.R."/>
            <person name="Giannoukos G."/>
            <person name="Goode T."/>
            <person name="Graham J."/>
            <person name="Grandbois E."/>
            <person name="Grewal S."/>
            <person name="Gyaltsen K."/>
            <person name="Hafez N."/>
            <person name="Hagos B."/>
            <person name="Hall J."/>
            <person name="Henson C."/>
            <person name="Hollinger A."/>
            <person name="Honan T."/>
            <person name="Huard M.D."/>
            <person name="Hughes L."/>
            <person name="Hurhula B."/>
            <person name="Husby M.E."/>
            <person name="Kamat A."/>
            <person name="Kanga B."/>
            <person name="Kashin S."/>
            <person name="Khazanovich D."/>
            <person name="Kisner P."/>
            <person name="Lance K."/>
            <person name="Lara M."/>
            <person name="Lee W."/>
            <person name="Lennon N."/>
            <person name="Letendre F."/>
            <person name="LeVine R."/>
            <person name="Lipovsky A."/>
            <person name="Liu X."/>
            <person name="Liu J."/>
            <person name="Liu S."/>
            <person name="Lokyitsang T."/>
            <person name="Lokyitsang Y."/>
            <person name="Lubonja R."/>
            <person name="Lui A."/>
            <person name="MacDonald P."/>
            <person name="Magnisalis V."/>
            <person name="Maru K."/>
            <person name="Matthews C."/>
            <person name="McCusker W."/>
            <person name="McDonough S."/>
            <person name="Mehta T."/>
            <person name="Meldrim J."/>
            <person name="Meneus L."/>
            <person name="Mihai O."/>
            <person name="Mihalev A."/>
            <person name="Mihova T."/>
            <person name="Mittelman R."/>
            <person name="Mlenga V."/>
            <person name="Montmayeur A."/>
            <person name="Mulrain L."/>
            <person name="Navidi A."/>
            <person name="Naylor J."/>
            <person name="Negash T."/>
            <person name="Nguyen T."/>
            <person name="Nguyen N."/>
            <person name="Nicol R."/>
            <person name="Norbu C."/>
            <person name="Norbu N."/>
            <person name="Novod N."/>
            <person name="O'Neill B."/>
            <person name="Osman S."/>
            <person name="Markiewicz E."/>
            <person name="Oyono O.L."/>
            <person name="Patti C."/>
            <person name="Phunkhang P."/>
            <person name="Pierre F."/>
            <person name="Priest M."/>
            <person name="Raghuraman S."/>
            <person name="Rege F."/>
            <person name="Reyes R."/>
            <person name="Rise C."/>
            <person name="Rogov P."/>
            <person name="Ross K."/>
            <person name="Ryan E."/>
            <person name="Settipalli S."/>
            <person name="Shea T."/>
            <person name="Sherpa N."/>
            <person name="Shi L."/>
            <person name="Shih D."/>
            <person name="Sparrow T."/>
            <person name="Spaulding J."/>
            <person name="Stalker J."/>
            <person name="Stange-Thomann N."/>
            <person name="Stavropoulos S."/>
            <person name="Stone C."/>
            <person name="Strader C."/>
            <person name="Tesfaye S."/>
            <person name="Thomson T."/>
            <person name="Thoulutsang Y."/>
            <person name="Thoulutsang D."/>
            <person name="Topham K."/>
            <person name="Topping I."/>
            <person name="Tsamla T."/>
            <person name="Vassiliev H."/>
            <person name="Vo A."/>
            <person name="Wangchuk T."/>
            <person name="Wangdi T."/>
            <person name="Weiand M."/>
            <person name="Wilkinson J."/>
            <person name="Wilson A."/>
            <person name="Yadav S."/>
            <person name="Young G."/>
            <person name="Yu Q."/>
            <person name="Zembek L."/>
            <person name="Zhong D."/>
            <person name="Zimmer A."/>
            <person name="Zwirko Z."/>
            <person name="Jaffe D.B."/>
            <person name="Alvarez P."/>
            <person name="Brockman W."/>
            <person name="Butler J."/>
            <person name="Chin C."/>
            <person name="Gnerre S."/>
            <person name="Grabherr M."/>
            <person name="Kleber M."/>
            <person name="Mauceli E."/>
            <person name="MacCallum I."/>
        </authorList>
    </citation>
    <scope>NUCLEOTIDE SEQUENCE [LARGE SCALE GENOMIC DNA]</scope>
    <source>
        <strain evidence="6">Tucson 14024-0371.13</strain>
    </source>
</reference>
<dbReference type="Proteomes" id="UP000007801">
    <property type="component" value="Unassembled WGS sequence"/>
</dbReference>
<evidence type="ECO:0000313" key="5">
    <source>
        <dbReference type="EMBL" id="EDV37548.1"/>
    </source>
</evidence>
<dbReference type="PANTHER" id="PTHR21066:SF15">
    <property type="entry name" value="GH25962P-RELATED"/>
    <property type="match status" value="1"/>
</dbReference>
<protein>
    <submittedName>
        <fullName evidence="5">Odorant-binding protein 50c</fullName>
    </submittedName>
</protein>
<dbReference type="GO" id="GO:0005549">
    <property type="term" value="F:odorant binding"/>
    <property type="evidence" value="ECO:0007669"/>
    <property type="project" value="InterPro"/>
</dbReference>
<evidence type="ECO:0000256" key="2">
    <source>
        <dbReference type="ARBA" id="ARBA00008098"/>
    </source>
</evidence>
<feature type="chain" id="PRO_5002792663" evidence="4">
    <location>
        <begin position="24"/>
        <end position="193"/>
    </location>
</feature>
<dbReference type="PANTHER" id="PTHR21066">
    <property type="entry name" value="ODORANT-BINDING PROTEIN 59A-RELATED"/>
    <property type="match status" value="1"/>
</dbReference>
<feature type="signal peptide" evidence="4">
    <location>
        <begin position="1"/>
        <end position="23"/>
    </location>
</feature>
<dbReference type="AlphaFoldDB" id="B3ME03"/>
<proteinExistence type="inferred from homology"/>
<dbReference type="OrthoDB" id="7981045at2759"/>
<dbReference type="SMR" id="B3ME03"/>
<keyword evidence="3" id="KW-0964">Secreted</keyword>